<dbReference type="Proteomes" id="UP000473325">
    <property type="component" value="Unassembled WGS sequence"/>
</dbReference>
<organism evidence="2 3">
    <name type="scientific">Nocardioides flavescens</name>
    <dbReference type="NCBI Taxonomy" id="2691959"/>
    <lineage>
        <taxon>Bacteria</taxon>
        <taxon>Bacillati</taxon>
        <taxon>Actinomycetota</taxon>
        <taxon>Actinomycetes</taxon>
        <taxon>Propionibacteriales</taxon>
        <taxon>Nocardioidaceae</taxon>
        <taxon>Nocardioides</taxon>
    </lineage>
</organism>
<protein>
    <submittedName>
        <fullName evidence="2">Uncharacterized protein</fullName>
    </submittedName>
</protein>
<comment type="caution">
    <text evidence="2">The sequence shown here is derived from an EMBL/GenBank/DDBJ whole genome shotgun (WGS) entry which is preliminary data.</text>
</comment>
<dbReference type="EMBL" id="WUEK01000005">
    <property type="protein sequence ID" value="MXG89722.1"/>
    <property type="molecule type" value="Genomic_DNA"/>
</dbReference>
<proteinExistence type="predicted"/>
<dbReference type="AlphaFoldDB" id="A0A6L7F0R6"/>
<dbReference type="RefSeq" id="WP_160877483.1">
    <property type="nucleotide sequence ID" value="NZ_WUEK01000005.1"/>
</dbReference>
<keyword evidence="1" id="KW-1133">Transmembrane helix</keyword>
<keyword evidence="3" id="KW-1185">Reference proteome</keyword>
<keyword evidence="1" id="KW-0812">Transmembrane</keyword>
<name>A0A6L7F0R6_9ACTN</name>
<keyword evidence="1" id="KW-0472">Membrane</keyword>
<evidence type="ECO:0000313" key="2">
    <source>
        <dbReference type="EMBL" id="MXG89722.1"/>
    </source>
</evidence>
<evidence type="ECO:0000256" key="1">
    <source>
        <dbReference type="SAM" id="Phobius"/>
    </source>
</evidence>
<evidence type="ECO:0000313" key="3">
    <source>
        <dbReference type="Proteomes" id="UP000473325"/>
    </source>
</evidence>
<reference evidence="2 3" key="1">
    <citation type="submission" date="2019-12" db="EMBL/GenBank/DDBJ databases">
        <authorList>
            <person name="Kun Z."/>
        </authorList>
    </citation>
    <scope>NUCLEOTIDE SEQUENCE [LARGE SCALE GENOMIC DNA]</scope>
    <source>
        <strain evidence="2 3">YIM 123512</strain>
    </source>
</reference>
<gene>
    <name evidence="2" type="ORF">GRQ65_09185</name>
</gene>
<feature type="transmembrane region" description="Helical" evidence="1">
    <location>
        <begin position="58"/>
        <end position="78"/>
    </location>
</feature>
<accession>A0A6L7F0R6</accession>
<sequence length="251" mass="25426">MSRELFLPTGDPNDAAVDAALRSLDPADRDVTVPPVPSFASGGAAPTPLRARRRVGRLVLAAAAVVAVAGSVVAAPALTRGDAAFATWEPVPTGLSAGEARDAADQCREAQGVDGGRAVVAERRGAWTTVVIASAQPGATSALCVTDESRPFFRSWIGSSGPAVDEPGPREVVVTDLGTGSIDGADISLAAGRVGSDVVSVALGDVEATVHDGWFALWEPGAALTDAPRDGVQLRVGLADGSSDLVTVRLD</sequence>